<name>A0A4Y2CA06_ARAVE</name>
<dbReference type="EMBL" id="BGPR01000157">
    <property type="protein sequence ID" value="GBM00497.1"/>
    <property type="molecule type" value="Genomic_DNA"/>
</dbReference>
<dbReference type="AlphaFoldDB" id="A0A4Y2CA06"/>
<comment type="caution">
    <text evidence="1">The sequence shown here is derived from an EMBL/GenBank/DDBJ whole genome shotgun (WGS) entry which is preliminary data.</text>
</comment>
<sequence>MGQPPCVYNLQSESQENSQQFNIRSFWQSQLPTGQPQRQLCRLSAHPLELLIPTQISLDDGGNTNTGFRIYTDGSKTEKGVGATFCVLTDVNIFHRWSTRLSLRNTVFQTEILALLKAVEHAVALNNWLFLWTTKPASNQQQIKRVTIQLPGKSASYSIVIPASECRGSKPMQVT</sequence>
<organism evidence="1 2">
    <name type="scientific">Araneus ventricosus</name>
    <name type="common">Orbweaver spider</name>
    <name type="synonym">Epeira ventricosa</name>
    <dbReference type="NCBI Taxonomy" id="182803"/>
    <lineage>
        <taxon>Eukaryota</taxon>
        <taxon>Metazoa</taxon>
        <taxon>Ecdysozoa</taxon>
        <taxon>Arthropoda</taxon>
        <taxon>Chelicerata</taxon>
        <taxon>Arachnida</taxon>
        <taxon>Araneae</taxon>
        <taxon>Araneomorphae</taxon>
        <taxon>Entelegynae</taxon>
        <taxon>Araneoidea</taxon>
        <taxon>Araneidae</taxon>
        <taxon>Araneus</taxon>
    </lineage>
</organism>
<proteinExistence type="predicted"/>
<dbReference type="SUPFAM" id="SSF53098">
    <property type="entry name" value="Ribonuclease H-like"/>
    <property type="match status" value="1"/>
</dbReference>
<evidence type="ECO:0000313" key="2">
    <source>
        <dbReference type="Proteomes" id="UP000499080"/>
    </source>
</evidence>
<dbReference type="InterPro" id="IPR012337">
    <property type="entry name" value="RNaseH-like_sf"/>
</dbReference>
<dbReference type="Proteomes" id="UP000499080">
    <property type="component" value="Unassembled WGS sequence"/>
</dbReference>
<dbReference type="InterPro" id="IPR036397">
    <property type="entry name" value="RNaseH_sf"/>
</dbReference>
<dbReference type="GO" id="GO:0003676">
    <property type="term" value="F:nucleic acid binding"/>
    <property type="evidence" value="ECO:0007669"/>
    <property type="project" value="InterPro"/>
</dbReference>
<evidence type="ECO:0000313" key="1">
    <source>
        <dbReference type="EMBL" id="GBM00497.1"/>
    </source>
</evidence>
<protein>
    <recommendedName>
        <fullName evidence="3">RNase H type-1 domain-containing protein</fullName>
    </recommendedName>
</protein>
<keyword evidence="2" id="KW-1185">Reference proteome</keyword>
<dbReference type="Gene3D" id="3.30.420.10">
    <property type="entry name" value="Ribonuclease H-like superfamily/Ribonuclease H"/>
    <property type="match status" value="1"/>
</dbReference>
<reference evidence="1 2" key="1">
    <citation type="journal article" date="2019" name="Sci. Rep.">
        <title>Orb-weaving spider Araneus ventricosus genome elucidates the spidroin gene catalogue.</title>
        <authorList>
            <person name="Kono N."/>
            <person name="Nakamura H."/>
            <person name="Ohtoshi R."/>
            <person name="Moran D.A.P."/>
            <person name="Shinohara A."/>
            <person name="Yoshida Y."/>
            <person name="Fujiwara M."/>
            <person name="Mori M."/>
            <person name="Tomita M."/>
            <person name="Arakawa K."/>
        </authorList>
    </citation>
    <scope>NUCLEOTIDE SEQUENCE [LARGE SCALE GENOMIC DNA]</scope>
</reference>
<accession>A0A4Y2CA06</accession>
<gene>
    <name evidence="1" type="ORF">AVEN_111728_1</name>
</gene>
<evidence type="ECO:0008006" key="3">
    <source>
        <dbReference type="Google" id="ProtNLM"/>
    </source>
</evidence>